<comment type="cofactor">
    <cofactor evidence="1">
        <name>Zn(2+)</name>
        <dbReference type="ChEBI" id="CHEBI:29105"/>
    </cofactor>
</comment>
<keyword evidence="10" id="KW-0482">Metalloprotease</keyword>
<evidence type="ECO:0000256" key="2">
    <source>
        <dbReference type="ARBA" id="ARBA00004141"/>
    </source>
</evidence>
<comment type="subcellular location">
    <subcellularLocation>
        <location evidence="2">Membrane</location>
        <topology evidence="2">Multi-pass membrane protein</topology>
    </subcellularLocation>
</comment>
<dbReference type="EC" id="3.4.24.-" evidence="14"/>
<evidence type="ECO:0000313" key="14">
    <source>
        <dbReference type="EMBL" id="MFC2948479.1"/>
    </source>
</evidence>
<feature type="transmembrane region" description="Helical" evidence="12">
    <location>
        <begin position="92"/>
        <end position="110"/>
    </location>
</feature>
<dbReference type="EMBL" id="JBHRRZ010000015">
    <property type="protein sequence ID" value="MFC2948479.1"/>
    <property type="molecule type" value="Genomic_DNA"/>
</dbReference>
<evidence type="ECO:0000256" key="4">
    <source>
        <dbReference type="ARBA" id="ARBA00022670"/>
    </source>
</evidence>
<proteinExistence type="inferred from homology"/>
<dbReference type="RefSeq" id="WP_390305511.1">
    <property type="nucleotide sequence ID" value="NZ_JBHRRZ010000015.1"/>
</dbReference>
<comment type="similarity">
    <text evidence="3">Belongs to the peptidase M50B family.</text>
</comment>
<keyword evidence="8" id="KW-0862">Zinc</keyword>
<feature type="transmembrane region" description="Helical" evidence="12">
    <location>
        <begin position="54"/>
        <end position="72"/>
    </location>
</feature>
<sequence length="288" mass="34159">MTKLHSFLPSIHVHPILMIFIVISFLTGTFAELAVILSIVFYHELGHYTMAKLFKWRVDSIILWVFGGIMETDEHGNRPVKEEALVTIAGPLQHLFIYFFIYLFSVFQVFPDSIIDLFLYYNTVILLFNLVPIWPLDGGKLLFLYLSSHLPFKKAYYSILVFSMAVSFLLLIGMLVFYPFTLSVFLIWLFLLMENRSEWKQRHFVFLRFLLKRYEGNNPVKAVQPINVNSDSTFMEVFSEFMRDRKHSIYISYPDERRSLLDENDCLRSYFHDRLYDKRIGEVMDYVL</sequence>
<evidence type="ECO:0000256" key="8">
    <source>
        <dbReference type="ARBA" id="ARBA00022833"/>
    </source>
</evidence>
<dbReference type="CDD" id="cd06161">
    <property type="entry name" value="S2P-M50_SpoIVFB"/>
    <property type="match status" value="1"/>
</dbReference>
<dbReference type="InterPro" id="IPR008915">
    <property type="entry name" value="Peptidase_M50"/>
</dbReference>
<dbReference type="PANTHER" id="PTHR39188:SF3">
    <property type="entry name" value="STAGE IV SPORULATION PROTEIN FB"/>
    <property type="match status" value="1"/>
</dbReference>
<keyword evidence="9 12" id="KW-1133">Transmembrane helix</keyword>
<feature type="domain" description="Peptidase M50" evidence="13">
    <location>
        <begin position="33"/>
        <end position="108"/>
    </location>
</feature>
<evidence type="ECO:0000256" key="9">
    <source>
        <dbReference type="ARBA" id="ARBA00022989"/>
    </source>
</evidence>
<evidence type="ECO:0000256" key="6">
    <source>
        <dbReference type="ARBA" id="ARBA00022723"/>
    </source>
</evidence>
<evidence type="ECO:0000259" key="13">
    <source>
        <dbReference type="Pfam" id="PF02163"/>
    </source>
</evidence>
<keyword evidence="6" id="KW-0479">Metal-binding</keyword>
<keyword evidence="7 14" id="KW-0378">Hydrolase</keyword>
<name>A0ABV7A6N1_9BACI</name>
<comment type="caution">
    <text evidence="14">The sequence shown here is derived from an EMBL/GenBank/DDBJ whole genome shotgun (WGS) entry which is preliminary data.</text>
</comment>
<evidence type="ECO:0000256" key="3">
    <source>
        <dbReference type="ARBA" id="ARBA00007931"/>
    </source>
</evidence>
<keyword evidence="4" id="KW-0645">Protease</keyword>
<organism evidence="14 15">
    <name type="scientific">Virgibacillus sediminis</name>
    <dbReference type="NCBI Taxonomy" id="202260"/>
    <lineage>
        <taxon>Bacteria</taxon>
        <taxon>Bacillati</taxon>
        <taxon>Bacillota</taxon>
        <taxon>Bacilli</taxon>
        <taxon>Bacillales</taxon>
        <taxon>Bacillaceae</taxon>
        <taxon>Virgibacillus</taxon>
    </lineage>
</organism>
<feature type="transmembrane region" description="Helical" evidence="12">
    <location>
        <begin position="16"/>
        <end position="42"/>
    </location>
</feature>
<reference evidence="15" key="1">
    <citation type="journal article" date="2019" name="Int. J. Syst. Evol. Microbiol.">
        <title>The Global Catalogue of Microorganisms (GCM) 10K type strain sequencing project: providing services to taxonomists for standard genome sequencing and annotation.</title>
        <authorList>
            <consortium name="The Broad Institute Genomics Platform"/>
            <consortium name="The Broad Institute Genome Sequencing Center for Infectious Disease"/>
            <person name="Wu L."/>
            <person name="Ma J."/>
        </authorList>
    </citation>
    <scope>NUCLEOTIDE SEQUENCE [LARGE SCALE GENOMIC DNA]</scope>
    <source>
        <strain evidence="15">KCTC 13193</strain>
    </source>
</reference>
<keyword evidence="11 12" id="KW-0472">Membrane</keyword>
<evidence type="ECO:0000256" key="5">
    <source>
        <dbReference type="ARBA" id="ARBA00022692"/>
    </source>
</evidence>
<dbReference type="PANTHER" id="PTHR39188">
    <property type="entry name" value="MEMBRANE-ASSOCIATED ZINC METALLOPROTEASE M50B"/>
    <property type="match status" value="1"/>
</dbReference>
<accession>A0ABV7A6N1</accession>
<protein>
    <submittedName>
        <fullName evidence="14">M50 family metallopeptidase</fullName>
        <ecNumber evidence="14">3.4.24.-</ecNumber>
    </submittedName>
</protein>
<keyword evidence="5 12" id="KW-0812">Transmembrane</keyword>
<dbReference type="Proteomes" id="UP001595387">
    <property type="component" value="Unassembled WGS sequence"/>
</dbReference>
<evidence type="ECO:0000313" key="15">
    <source>
        <dbReference type="Proteomes" id="UP001595387"/>
    </source>
</evidence>
<dbReference type="GO" id="GO:0016787">
    <property type="term" value="F:hydrolase activity"/>
    <property type="evidence" value="ECO:0007669"/>
    <property type="project" value="UniProtKB-KW"/>
</dbReference>
<evidence type="ECO:0000256" key="7">
    <source>
        <dbReference type="ARBA" id="ARBA00022801"/>
    </source>
</evidence>
<evidence type="ECO:0000256" key="10">
    <source>
        <dbReference type="ARBA" id="ARBA00023049"/>
    </source>
</evidence>
<evidence type="ECO:0000256" key="11">
    <source>
        <dbReference type="ARBA" id="ARBA00023136"/>
    </source>
</evidence>
<feature type="transmembrane region" description="Helical" evidence="12">
    <location>
        <begin position="117"/>
        <end position="136"/>
    </location>
</feature>
<evidence type="ECO:0000256" key="1">
    <source>
        <dbReference type="ARBA" id="ARBA00001947"/>
    </source>
</evidence>
<evidence type="ECO:0000256" key="12">
    <source>
        <dbReference type="SAM" id="Phobius"/>
    </source>
</evidence>
<gene>
    <name evidence="14" type="ORF">ACFODW_09010</name>
</gene>
<feature type="transmembrane region" description="Helical" evidence="12">
    <location>
        <begin position="156"/>
        <end position="189"/>
    </location>
</feature>
<feature type="domain" description="Peptidase M50" evidence="13">
    <location>
        <begin position="114"/>
        <end position="167"/>
    </location>
</feature>
<dbReference type="SUPFAM" id="SSF50729">
    <property type="entry name" value="PH domain-like"/>
    <property type="match status" value="1"/>
</dbReference>
<dbReference type="Pfam" id="PF02163">
    <property type="entry name" value="Peptidase_M50"/>
    <property type="match status" value="2"/>
</dbReference>
<keyword evidence="15" id="KW-1185">Reference proteome</keyword>